<evidence type="ECO:0000313" key="3">
    <source>
        <dbReference type="Proteomes" id="UP000305778"/>
    </source>
</evidence>
<dbReference type="GO" id="GO:0008168">
    <property type="term" value="F:methyltransferase activity"/>
    <property type="evidence" value="ECO:0007669"/>
    <property type="project" value="UniProtKB-KW"/>
</dbReference>
<dbReference type="Gene3D" id="3.40.50.150">
    <property type="entry name" value="Vaccinia Virus protein VP39"/>
    <property type="match status" value="1"/>
</dbReference>
<reference evidence="2 3" key="1">
    <citation type="submission" date="2019-04" db="EMBL/GenBank/DDBJ databases">
        <title>Streptomyces oryziradicis sp. nov., a novel actinomycete isolated from rhizosphere soil of rice (Oryza sativa L.).</title>
        <authorList>
            <person name="Li C."/>
        </authorList>
    </citation>
    <scope>NUCLEOTIDE SEQUENCE [LARGE SCALE GENOMIC DNA]</scope>
    <source>
        <strain evidence="2 3">NEAU-C40</strain>
    </source>
</reference>
<keyword evidence="2" id="KW-0808">Transferase</keyword>
<protein>
    <submittedName>
        <fullName evidence="2">Class I SAM-dependent methyltransferase</fullName>
    </submittedName>
</protein>
<dbReference type="Proteomes" id="UP000305778">
    <property type="component" value="Unassembled WGS sequence"/>
</dbReference>
<dbReference type="InterPro" id="IPR029063">
    <property type="entry name" value="SAM-dependent_MTases_sf"/>
</dbReference>
<sequence>MQPKPAGMAGYGENADALAGQYESVAFEVVHREVLHLIPAAPRTIADIGAGTGRDAAALADRGHRVVAVEPTVELRQIGQRLHAGSAVEWVDDALPALTSLHGSFDLILLSAVWMHLDEQERFHSMRRIHELLKSGGHVIMSLRHGPVPQGRRMFEVSPIETGALANRFDLCVVHLSERSDRLGREDVHWSTIALRNEPPLDSGKTD</sequence>
<dbReference type="EMBL" id="SUMC01000098">
    <property type="protein sequence ID" value="TJZ99712.1"/>
    <property type="molecule type" value="Genomic_DNA"/>
</dbReference>
<keyword evidence="3" id="KW-1185">Reference proteome</keyword>
<feature type="domain" description="Methyltransferase" evidence="1">
    <location>
        <begin position="45"/>
        <end position="137"/>
    </location>
</feature>
<organism evidence="2 3">
    <name type="scientific">Actinacidiphila oryziradicis</name>
    <dbReference type="NCBI Taxonomy" id="2571141"/>
    <lineage>
        <taxon>Bacteria</taxon>
        <taxon>Bacillati</taxon>
        <taxon>Actinomycetota</taxon>
        <taxon>Actinomycetes</taxon>
        <taxon>Kitasatosporales</taxon>
        <taxon>Streptomycetaceae</taxon>
        <taxon>Actinacidiphila</taxon>
    </lineage>
</organism>
<dbReference type="PANTHER" id="PTHR43464">
    <property type="entry name" value="METHYLTRANSFERASE"/>
    <property type="match status" value="1"/>
</dbReference>
<dbReference type="Pfam" id="PF13649">
    <property type="entry name" value="Methyltransf_25"/>
    <property type="match status" value="1"/>
</dbReference>
<dbReference type="PANTHER" id="PTHR43464:SF92">
    <property type="entry name" value="SLR1071 PROTEIN"/>
    <property type="match status" value="1"/>
</dbReference>
<dbReference type="SUPFAM" id="SSF53335">
    <property type="entry name" value="S-adenosyl-L-methionine-dependent methyltransferases"/>
    <property type="match status" value="1"/>
</dbReference>
<accession>A0A4U0RVX1</accession>
<evidence type="ECO:0000313" key="2">
    <source>
        <dbReference type="EMBL" id="TJZ99712.1"/>
    </source>
</evidence>
<gene>
    <name evidence="2" type="ORF">FCI23_44805</name>
</gene>
<dbReference type="OrthoDB" id="9810615at2"/>
<comment type="caution">
    <text evidence="2">The sequence shown here is derived from an EMBL/GenBank/DDBJ whole genome shotgun (WGS) entry which is preliminary data.</text>
</comment>
<dbReference type="AlphaFoldDB" id="A0A4U0RVX1"/>
<dbReference type="GO" id="GO:0032259">
    <property type="term" value="P:methylation"/>
    <property type="evidence" value="ECO:0007669"/>
    <property type="project" value="UniProtKB-KW"/>
</dbReference>
<dbReference type="CDD" id="cd02440">
    <property type="entry name" value="AdoMet_MTases"/>
    <property type="match status" value="1"/>
</dbReference>
<dbReference type="InterPro" id="IPR041698">
    <property type="entry name" value="Methyltransf_25"/>
</dbReference>
<proteinExistence type="predicted"/>
<keyword evidence="2" id="KW-0489">Methyltransferase</keyword>
<evidence type="ECO:0000259" key="1">
    <source>
        <dbReference type="Pfam" id="PF13649"/>
    </source>
</evidence>
<name>A0A4U0RVX1_9ACTN</name>